<dbReference type="AlphaFoldDB" id="A0A0E0LK19"/>
<keyword evidence="2" id="KW-1185">Reference proteome</keyword>
<protein>
    <submittedName>
        <fullName evidence="1">Uncharacterized protein</fullName>
    </submittedName>
</protein>
<proteinExistence type="predicted"/>
<reference evidence="1" key="2">
    <citation type="submission" date="2018-05" db="EMBL/GenBank/DDBJ databases">
        <title>OpunRS2 (Oryza punctata Reference Sequence Version 2).</title>
        <authorList>
            <person name="Zhang J."/>
            <person name="Kudrna D."/>
            <person name="Lee S."/>
            <person name="Talag J."/>
            <person name="Welchert J."/>
            <person name="Wing R.A."/>
        </authorList>
    </citation>
    <scope>NUCLEOTIDE SEQUENCE [LARGE SCALE GENOMIC DNA]</scope>
</reference>
<organism evidence="1">
    <name type="scientific">Oryza punctata</name>
    <name type="common">Red rice</name>
    <dbReference type="NCBI Taxonomy" id="4537"/>
    <lineage>
        <taxon>Eukaryota</taxon>
        <taxon>Viridiplantae</taxon>
        <taxon>Streptophyta</taxon>
        <taxon>Embryophyta</taxon>
        <taxon>Tracheophyta</taxon>
        <taxon>Spermatophyta</taxon>
        <taxon>Magnoliopsida</taxon>
        <taxon>Liliopsida</taxon>
        <taxon>Poales</taxon>
        <taxon>Poaceae</taxon>
        <taxon>BOP clade</taxon>
        <taxon>Oryzoideae</taxon>
        <taxon>Oryzeae</taxon>
        <taxon>Oryzinae</taxon>
        <taxon>Oryza</taxon>
    </lineage>
</organism>
<name>A0A0E0LK19_ORYPU</name>
<evidence type="ECO:0000313" key="1">
    <source>
        <dbReference type="EnsemblPlants" id="OPUNC07G11400.1"/>
    </source>
</evidence>
<sequence length="91" mass="10047">MRRTTSVGTASESPFNRRLTSFRVSWSPSILRGRPVPSRRQPFLLTFFAIHLPLLLARAGGVAEKMAPHALPSRAGELNELARASHRAEPS</sequence>
<accession>A0A0E0LK19</accession>
<dbReference type="Gramene" id="OPUNC07G11400.1">
    <property type="protein sequence ID" value="OPUNC07G11400.1"/>
    <property type="gene ID" value="OPUNC07G11400"/>
</dbReference>
<evidence type="ECO:0000313" key="2">
    <source>
        <dbReference type="Proteomes" id="UP000026962"/>
    </source>
</evidence>
<dbReference type="EnsemblPlants" id="OPUNC07G11400.1">
    <property type="protein sequence ID" value="OPUNC07G11400.1"/>
    <property type="gene ID" value="OPUNC07G11400"/>
</dbReference>
<dbReference type="Proteomes" id="UP000026962">
    <property type="component" value="Chromosome 7"/>
</dbReference>
<reference evidence="1" key="1">
    <citation type="submission" date="2015-04" db="UniProtKB">
        <authorList>
            <consortium name="EnsemblPlants"/>
        </authorList>
    </citation>
    <scope>IDENTIFICATION</scope>
</reference>
<dbReference type="HOGENOM" id="CLU_2430847_0_0_1"/>